<dbReference type="Pfam" id="PF08205">
    <property type="entry name" value="C2-set_2"/>
    <property type="match status" value="1"/>
</dbReference>
<dbReference type="EMBL" id="JADWDJ010000007">
    <property type="protein sequence ID" value="KAG5278896.1"/>
    <property type="molecule type" value="Genomic_DNA"/>
</dbReference>
<evidence type="ECO:0000256" key="3">
    <source>
        <dbReference type="SAM" id="SignalP"/>
    </source>
</evidence>
<sequence length="249" mass="27900">METIQKCTSLLWVFMFALARSENVVITEIMTLRSTESVSPHCDQHTSWACNITSQDEPTIFLFAWSAPNKTALCELKDGHLSTHNGVNCVFKGQQLVLTIRHTKPIHQGQYVCKLRSNLGIKSAFTHLKLQECHHSLHVHSRDGNSTCRARGVYPEAHIHWFQGSKNLTDSSVAHPSVRDEDGTYEIASTLLHRPHSTLNCSLWSPSSGRYLSSTRTREEMTPPESSRANSYGTNGTVLAAAFTLHWDV</sequence>
<comment type="caution">
    <text evidence="5">The sequence shown here is derived from an EMBL/GenBank/DDBJ whole genome shotgun (WGS) entry which is preliminary data.</text>
</comment>
<accession>A0AAV6GYM8</accession>
<name>A0AAV6GYM8_9TELE</name>
<evidence type="ECO:0000313" key="5">
    <source>
        <dbReference type="EMBL" id="KAG5278896.1"/>
    </source>
</evidence>
<feature type="region of interest" description="Disordered" evidence="2">
    <location>
        <begin position="214"/>
        <end position="233"/>
    </location>
</feature>
<feature type="signal peptide" evidence="3">
    <location>
        <begin position="1"/>
        <end position="21"/>
    </location>
</feature>
<proteinExistence type="predicted"/>
<evidence type="ECO:0000256" key="2">
    <source>
        <dbReference type="SAM" id="MobiDB-lite"/>
    </source>
</evidence>
<feature type="chain" id="PRO_5043540508" description="CD80-like immunoglobulin C2-set domain-containing protein" evidence="3">
    <location>
        <begin position="22"/>
        <end position="249"/>
    </location>
</feature>
<reference evidence="5" key="1">
    <citation type="submission" date="2020-10" db="EMBL/GenBank/DDBJ databases">
        <title>Chromosome-scale genome assembly of the Allis shad, Alosa alosa.</title>
        <authorList>
            <person name="Margot Z."/>
            <person name="Christophe K."/>
            <person name="Cabau C."/>
            <person name="Louis A."/>
            <person name="Berthelot C."/>
            <person name="Parey E."/>
            <person name="Roest Crollius H."/>
            <person name="Montfort J."/>
            <person name="Robinson-Rechavi M."/>
            <person name="Bucao C."/>
            <person name="Bouchez O."/>
            <person name="Gislard M."/>
            <person name="Lluch J."/>
            <person name="Milhes M."/>
            <person name="Lampietro C."/>
            <person name="Lopez Roques C."/>
            <person name="Donnadieu C."/>
            <person name="Braasch I."/>
            <person name="Desvignes T."/>
            <person name="Postlethwait J."/>
            <person name="Bobe J."/>
            <person name="Guiguen Y."/>
        </authorList>
    </citation>
    <scope>NUCLEOTIDE SEQUENCE</scope>
    <source>
        <strain evidence="5">M-15738</strain>
        <tissue evidence="5">Blood</tissue>
    </source>
</reference>
<dbReference type="AlphaFoldDB" id="A0AAV6GYM8"/>
<organism evidence="5 6">
    <name type="scientific">Alosa alosa</name>
    <name type="common">allis shad</name>
    <dbReference type="NCBI Taxonomy" id="278164"/>
    <lineage>
        <taxon>Eukaryota</taxon>
        <taxon>Metazoa</taxon>
        <taxon>Chordata</taxon>
        <taxon>Craniata</taxon>
        <taxon>Vertebrata</taxon>
        <taxon>Euteleostomi</taxon>
        <taxon>Actinopterygii</taxon>
        <taxon>Neopterygii</taxon>
        <taxon>Teleostei</taxon>
        <taxon>Clupei</taxon>
        <taxon>Clupeiformes</taxon>
        <taxon>Clupeoidei</taxon>
        <taxon>Clupeidae</taxon>
        <taxon>Alosa</taxon>
    </lineage>
</organism>
<dbReference type="InterPro" id="IPR036179">
    <property type="entry name" value="Ig-like_dom_sf"/>
</dbReference>
<feature type="domain" description="CD80-like immunoglobulin C2-set" evidence="4">
    <location>
        <begin position="146"/>
        <end position="206"/>
    </location>
</feature>
<protein>
    <recommendedName>
        <fullName evidence="4">CD80-like immunoglobulin C2-set domain-containing protein</fullName>
    </recommendedName>
</protein>
<gene>
    <name evidence="5" type="ORF">AALO_G00103920</name>
</gene>
<dbReference type="SUPFAM" id="SSF48726">
    <property type="entry name" value="Immunoglobulin"/>
    <property type="match status" value="2"/>
</dbReference>
<keyword evidence="1" id="KW-1015">Disulfide bond</keyword>
<dbReference type="InterPro" id="IPR013162">
    <property type="entry name" value="CD80_C2-set"/>
</dbReference>
<evidence type="ECO:0000259" key="4">
    <source>
        <dbReference type="Pfam" id="PF08205"/>
    </source>
</evidence>
<dbReference type="Gene3D" id="2.60.40.10">
    <property type="entry name" value="Immunoglobulins"/>
    <property type="match status" value="2"/>
</dbReference>
<keyword evidence="3" id="KW-0732">Signal</keyword>
<evidence type="ECO:0000313" key="6">
    <source>
        <dbReference type="Proteomes" id="UP000823561"/>
    </source>
</evidence>
<keyword evidence="6" id="KW-1185">Reference proteome</keyword>
<dbReference type="Proteomes" id="UP000823561">
    <property type="component" value="Chromosome 7"/>
</dbReference>
<dbReference type="InterPro" id="IPR013783">
    <property type="entry name" value="Ig-like_fold"/>
</dbReference>
<feature type="compositionally biased region" description="Polar residues" evidence="2">
    <location>
        <begin position="224"/>
        <end position="233"/>
    </location>
</feature>
<evidence type="ECO:0000256" key="1">
    <source>
        <dbReference type="ARBA" id="ARBA00023157"/>
    </source>
</evidence>